<dbReference type="InterPro" id="IPR007440">
    <property type="entry name" value="Chorismate--pyruvate_lyase"/>
</dbReference>
<dbReference type="GO" id="GO:0006744">
    <property type="term" value="P:ubiquinone biosynthetic process"/>
    <property type="evidence" value="ECO:0007669"/>
    <property type="project" value="UniProtKB-KW"/>
</dbReference>
<keyword evidence="5" id="KW-0670">Pyruvate</keyword>
<evidence type="ECO:0000313" key="5">
    <source>
        <dbReference type="EMBL" id="STZ09890.1"/>
    </source>
</evidence>
<dbReference type="PANTHER" id="PTHR38683">
    <property type="entry name" value="CHORISMATE PYRUVATE-LYASE"/>
    <property type="match status" value="1"/>
</dbReference>
<dbReference type="Pfam" id="PF04345">
    <property type="entry name" value="Chor_lyase"/>
    <property type="match status" value="1"/>
</dbReference>
<keyword evidence="2" id="KW-0831">Ubiquinone biosynthesis</keyword>
<dbReference type="EMBL" id="MUXU01000039">
    <property type="protein sequence ID" value="OOR89389.1"/>
    <property type="molecule type" value="Genomic_DNA"/>
</dbReference>
<sequence>MTQLTTLADYLHSTGSLTALLEAKAGKALTVQVLYEGFRPLTRPEKQSLGLVLHRPALGKVRTVALYGNDAEPWVRATSIFPLAHLTGSAKRLQHLKTTPIGYVLFKRRRTLPHTRTVRFDNDLNAWGRHTVYDWYGKKLLISEWFLPEFAARLG</sequence>
<evidence type="ECO:0000313" key="6">
    <source>
        <dbReference type="Proteomes" id="UP000190435"/>
    </source>
</evidence>
<dbReference type="PANTHER" id="PTHR38683:SF1">
    <property type="entry name" value="CHORISMATE PYRUVATE-LYASE"/>
    <property type="match status" value="1"/>
</dbReference>
<dbReference type="RefSeq" id="WP_078276757.1">
    <property type="nucleotide sequence ID" value="NZ_MUXU01000039.1"/>
</dbReference>
<evidence type="ECO:0000313" key="4">
    <source>
        <dbReference type="EMBL" id="OOR89389.1"/>
    </source>
</evidence>
<protein>
    <submittedName>
        <fullName evidence="5">Chorismate--pyruvate lyase</fullName>
        <ecNumber evidence="5">4.1.3.40</ecNumber>
    </submittedName>
</protein>
<dbReference type="Proteomes" id="UP000255279">
    <property type="component" value="Unassembled WGS sequence"/>
</dbReference>
<evidence type="ECO:0000256" key="1">
    <source>
        <dbReference type="ARBA" id="ARBA00022490"/>
    </source>
</evidence>
<keyword evidence="6" id="KW-1185">Reference proteome</keyword>
<organism evidence="4 6">
    <name type="scientific">Moraxella caviae</name>
    <dbReference type="NCBI Taxonomy" id="34060"/>
    <lineage>
        <taxon>Bacteria</taxon>
        <taxon>Pseudomonadati</taxon>
        <taxon>Pseudomonadota</taxon>
        <taxon>Gammaproteobacteria</taxon>
        <taxon>Moraxellales</taxon>
        <taxon>Moraxellaceae</taxon>
        <taxon>Moraxella</taxon>
    </lineage>
</organism>
<evidence type="ECO:0000256" key="2">
    <source>
        <dbReference type="ARBA" id="ARBA00022688"/>
    </source>
</evidence>
<evidence type="ECO:0000256" key="3">
    <source>
        <dbReference type="ARBA" id="ARBA00023239"/>
    </source>
</evidence>
<keyword evidence="3 5" id="KW-0456">Lyase</keyword>
<name>A0A1T0A1A8_9GAMM</name>
<dbReference type="EMBL" id="UGQE01000001">
    <property type="protein sequence ID" value="STZ09890.1"/>
    <property type="molecule type" value="Genomic_DNA"/>
</dbReference>
<dbReference type="STRING" id="34060.B0181_06825"/>
<dbReference type="EC" id="4.1.3.40" evidence="5"/>
<gene>
    <name evidence="5" type="primary">ubiC</name>
    <name evidence="4" type="ORF">B0181_06825</name>
    <name evidence="5" type="ORF">NCTC10293_00201</name>
</gene>
<proteinExistence type="predicted"/>
<evidence type="ECO:0000313" key="7">
    <source>
        <dbReference type="Proteomes" id="UP000255279"/>
    </source>
</evidence>
<accession>A0A1T0A1A8</accession>
<dbReference type="Gene3D" id="3.40.1410.10">
    <property type="entry name" value="Chorismate lyase-like"/>
    <property type="match status" value="1"/>
</dbReference>
<dbReference type="SUPFAM" id="SSF64288">
    <property type="entry name" value="Chorismate lyase-like"/>
    <property type="match status" value="1"/>
</dbReference>
<dbReference type="Proteomes" id="UP000190435">
    <property type="component" value="Unassembled WGS sequence"/>
</dbReference>
<reference evidence="4 6" key="1">
    <citation type="submission" date="2017-02" db="EMBL/GenBank/DDBJ databases">
        <title>Draft genome sequence of Moraxella caviae CCUG 355 type strain.</title>
        <authorList>
            <person name="Engstrom-Jakobsson H."/>
            <person name="Salva-Serra F."/>
            <person name="Thorell K."/>
            <person name="Gonzales-Siles L."/>
            <person name="Karlsson R."/>
            <person name="Boulund F."/>
            <person name="Engstrand L."/>
            <person name="Moore E."/>
        </authorList>
    </citation>
    <scope>NUCLEOTIDE SEQUENCE [LARGE SCALE GENOMIC DNA]</scope>
    <source>
        <strain evidence="4 6">CCUG 355</strain>
    </source>
</reference>
<dbReference type="GO" id="GO:0008813">
    <property type="term" value="F:chorismate lyase activity"/>
    <property type="evidence" value="ECO:0007669"/>
    <property type="project" value="UniProtKB-EC"/>
</dbReference>
<dbReference type="InterPro" id="IPR028978">
    <property type="entry name" value="Chorismate_lyase_/UTRA_dom_sf"/>
</dbReference>
<dbReference type="OrthoDB" id="9789493at2"/>
<reference evidence="5 7" key="2">
    <citation type="submission" date="2018-06" db="EMBL/GenBank/DDBJ databases">
        <authorList>
            <consortium name="Pathogen Informatics"/>
            <person name="Doyle S."/>
        </authorList>
    </citation>
    <scope>NUCLEOTIDE SEQUENCE [LARGE SCALE GENOMIC DNA]</scope>
    <source>
        <strain evidence="5 7">NCTC10293</strain>
    </source>
</reference>
<keyword evidence="1" id="KW-0963">Cytoplasm</keyword>
<dbReference type="GO" id="GO:0005829">
    <property type="term" value="C:cytosol"/>
    <property type="evidence" value="ECO:0007669"/>
    <property type="project" value="TreeGrafter"/>
</dbReference>
<dbReference type="AlphaFoldDB" id="A0A1T0A1A8"/>